<evidence type="ECO:0000313" key="1">
    <source>
        <dbReference type="EMBL" id="GBM63664.1"/>
    </source>
</evidence>
<proteinExistence type="predicted"/>
<organism evidence="1 2">
    <name type="scientific">Araneus ventricosus</name>
    <name type="common">Orbweaver spider</name>
    <name type="synonym">Epeira ventricosa</name>
    <dbReference type="NCBI Taxonomy" id="182803"/>
    <lineage>
        <taxon>Eukaryota</taxon>
        <taxon>Metazoa</taxon>
        <taxon>Ecdysozoa</taxon>
        <taxon>Arthropoda</taxon>
        <taxon>Chelicerata</taxon>
        <taxon>Arachnida</taxon>
        <taxon>Araneae</taxon>
        <taxon>Araneomorphae</taxon>
        <taxon>Entelegynae</taxon>
        <taxon>Araneoidea</taxon>
        <taxon>Araneidae</taxon>
        <taxon>Araneus</taxon>
    </lineage>
</organism>
<protein>
    <submittedName>
        <fullName evidence="1">Uncharacterized protein</fullName>
    </submittedName>
</protein>
<name>A0A4Y2HED8_ARAVE</name>
<dbReference type="EMBL" id="BGPR01001881">
    <property type="protein sequence ID" value="GBM63664.1"/>
    <property type="molecule type" value="Genomic_DNA"/>
</dbReference>
<accession>A0A4Y2HED8</accession>
<dbReference type="AlphaFoldDB" id="A0A4Y2HED8"/>
<sequence length="103" mass="12031">MRYVDALSRNDVCMISRSQSVEDHNHARSRRASSIVENSARERTQLLLPHKRRRLVLQDGVRELIVVAKAMKPEIIRGIQTNIVQKIEDLLKETFIARTKRRN</sequence>
<reference evidence="1 2" key="1">
    <citation type="journal article" date="2019" name="Sci. Rep.">
        <title>Orb-weaving spider Araneus ventricosus genome elucidates the spidroin gene catalogue.</title>
        <authorList>
            <person name="Kono N."/>
            <person name="Nakamura H."/>
            <person name="Ohtoshi R."/>
            <person name="Moran D.A.P."/>
            <person name="Shinohara A."/>
            <person name="Yoshida Y."/>
            <person name="Fujiwara M."/>
            <person name="Mori M."/>
            <person name="Tomita M."/>
            <person name="Arakawa K."/>
        </authorList>
    </citation>
    <scope>NUCLEOTIDE SEQUENCE [LARGE SCALE GENOMIC DNA]</scope>
</reference>
<dbReference type="OrthoDB" id="1430630at2759"/>
<gene>
    <name evidence="1" type="ORF">AVEN_253129_1</name>
</gene>
<dbReference type="Proteomes" id="UP000499080">
    <property type="component" value="Unassembled WGS sequence"/>
</dbReference>
<keyword evidence="2" id="KW-1185">Reference proteome</keyword>
<evidence type="ECO:0000313" key="2">
    <source>
        <dbReference type="Proteomes" id="UP000499080"/>
    </source>
</evidence>
<comment type="caution">
    <text evidence="1">The sequence shown here is derived from an EMBL/GenBank/DDBJ whole genome shotgun (WGS) entry which is preliminary data.</text>
</comment>